<dbReference type="InterPro" id="IPR043129">
    <property type="entry name" value="ATPase_NBD"/>
</dbReference>
<evidence type="ECO:0000313" key="3">
    <source>
        <dbReference type="Proteomes" id="UP000030755"/>
    </source>
</evidence>
<dbReference type="HOGENOM" id="CLU_973722_0_0_1"/>
<dbReference type="SUPFAM" id="SSF53067">
    <property type="entry name" value="Actin-like ATPase domain"/>
    <property type="match status" value="2"/>
</dbReference>
<dbReference type="OrthoDB" id="74201at2759"/>
<organism evidence="2 3">
    <name type="scientific">Rozella allomycis (strain CSF55)</name>
    <dbReference type="NCBI Taxonomy" id="988480"/>
    <lineage>
        <taxon>Eukaryota</taxon>
        <taxon>Fungi</taxon>
        <taxon>Fungi incertae sedis</taxon>
        <taxon>Cryptomycota</taxon>
        <taxon>Cryptomycota incertae sedis</taxon>
        <taxon>Rozella</taxon>
    </lineage>
</organism>
<dbReference type="Proteomes" id="UP000030755">
    <property type="component" value="Unassembled WGS sequence"/>
</dbReference>
<dbReference type="AlphaFoldDB" id="A0A075AY99"/>
<dbReference type="PANTHER" id="PTHR11937">
    <property type="entry name" value="ACTIN"/>
    <property type="match status" value="1"/>
</dbReference>
<accession>A0A075AY99</accession>
<protein>
    <recommendedName>
        <fullName evidence="4">Actin-like ATPase domain-containing protein</fullName>
    </recommendedName>
</protein>
<gene>
    <name evidence="2" type="ORF">O9G_000696</name>
</gene>
<proteinExistence type="inferred from homology"/>
<name>A0A075AY99_ROZAC</name>
<dbReference type="InterPro" id="IPR004000">
    <property type="entry name" value="Actin"/>
</dbReference>
<dbReference type="STRING" id="988480.A0A075AY99"/>
<evidence type="ECO:0008006" key="4">
    <source>
        <dbReference type="Google" id="ProtNLM"/>
    </source>
</evidence>
<keyword evidence="3" id="KW-1185">Reference proteome</keyword>
<dbReference type="Gene3D" id="3.30.420.40">
    <property type="match status" value="3"/>
</dbReference>
<evidence type="ECO:0000313" key="2">
    <source>
        <dbReference type="EMBL" id="EPZ35300.1"/>
    </source>
</evidence>
<evidence type="ECO:0000256" key="1">
    <source>
        <dbReference type="RuleBase" id="RU000487"/>
    </source>
</evidence>
<sequence length="286" mass="31857">MDNYIIFETGNYTTKLGLSSVFEEPKIGSLLKIFTEDQLQTLPLLFVVPSNATRPTAEEITKIIFEEIKSPLSYILNQAMAAACAGNSTNALIIDVGFDHCVITPVLDGIVMLPWQEASNVGSRCVIQYLEAKNIPRPSAFNLLENEFVKSKTNVLFNDSIKIFFEKSKLMELFQIVMSKVDLDKRSTLCEAVIMTGGISNLFDFKNIFQANLKKSLSDNSNDFQIKEIKYINVPEYFGALGGKNVHASFIGGCILSKMVFGDSKYCLTRQDYNDKGPSIIHSKAV</sequence>
<dbReference type="EMBL" id="KE560848">
    <property type="protein sequence ID" value="EPZ35300.1"/>
    <property type="molecule type" value="Genomic_DNA"/>
</dbReference>
<dbReference type="Gene3D" id="3.90.640.10">
    <property type="entry name" value="Actin, Chain A, domain 4"/>
    <property type="match status" value="1"/>
</dbReference>
<dbReference type="Pfam" id="PF00022">
    <property type="entry name" value="Actin"/>
    <property type="match status" value="2"/>
</dbReference>
<reference evidence="2 3" key="1">
    <citation type="journal article" date="2013" name="Curr. Biol.">
        <title>Shared signatures of parasitism and phylogenomics unite Cryptomycota and microsporidia.</title>
        <authorList>
            <person name="James T.Y."/>
            <person name="Pelin A."/>
            <person name="Bonen L."/>
            <person name="Ahrendt S."/>
            <person name="Sain D."/>
            <person name="Corradi N."/>
            <person name="Stajich J.E."/>
        </authorList>
    </citation>
    <scope>NUCLEOTIDE SEQUENCE [LARGE SCALE GENOMIC DNA]</scope>
    <source>
        <strain evidence="2 3">CSF55</strain>
    </source>
</reference>
<dbReference type="SMART" id="SM00268">
    <property type="entry name" value="ACTIN"/>
    <property type="match status" value="1"/>
</dbReference>
<comment type="similarity">
    <text evidence="1">Belongs to the actin family.</text>
</comment>